<organism evidence="1 2">
    <name type="scientific">Trichonephila clavata</name>
    <name type="common">Joro spider</name>
    <name type="synonym">Nephila clavata</name>
    <dbReference type="NCBI Taxonomy" id="2740835"/>
    <lineage>
        <taxon>Eukaryota</taxon>
        <taxon>Metazoa</taxon>
        <taxon>Ecdysozoa</taxon>
        <taxon>Arthropoda</taxon>
        <taxon>Chelicerata</taxon>
        <taxon>Arachnida</taxon>
        <taxon>Araneae</taxon>
        <taxon>Araneomorphae</taxon>
        <taxon>Entelegynae</taxon>
        <taxon>Araneoidea</taxon>
        <taxon>Nephilidae</taxon>
        <taxon>Trichonephila</taxon>
    </lineage>
</organism>
<protein>
    <submittedName>
        <fullName evidence="1">Uncharacterized protein</fullName>
    </submittedName>
</protein>
<gene>
    <name evidence="1" type="ORF">TNCT_205861</name>
</gene>
<accession>A0A8X6HPM9</accession>
<evidence type="ECO:0000313" key="2">
    <source>
        <dbReference type="Proteomes" id="UP000887116"/>
    </source>
</evidence>
<name>A0A8X6HPM9_TRICU</name>
<sequence length="82" mass="9122">MIIRSIWNLHTGSCSKALKPHSLPDSVHFAGKASFRRESVFNALNSQVWAYDNAYGTRSQAEQHRFVINISTGIIGDCFLGP</sequence>
<evidence type="ECO:0000313" key="1">
    <source>
        <dbReference type="EMBL" id="GFR27842.1"/>
    </source>
</evidence>
<dbReference type="Proteomes" id="UP000887116">
    <property type="component" value="Unassembled WGS sequence"/>
</dbReference>
<dbReference type="EMBL" id="BMAO01028860">
    <property type="protein sequence ID" value="GFR27842.1"/>
    <property type="molecule type" value="Genomic_DNA"/>
</dbReference>
<reference evidence="1" key="1">
    <citation type="submission" date="2020-07" db="EMBL/GenBank/DDBJ databases">
        <title>Multicomponent nature underlies the extraordinary mechanical properties of spider dragline silk.</title>
        <authorList>
            <person name="Kono N."/>
            <person name="Nakamura H."/>
            <person name="Mori M."/>
            <person name="Yoshida Y."/>
            <person name="Ohtoshi R."/>
            <person name="Malay A.D."/>
            <person name="Moran D.A.P."/>
            <person name="Tomita M."/>
            <person name="Numata K."/>
            <person name="Arakawa K."/>
        </authorList>
    </citation>
    <scope>NUCLEOTIDE SEQUENCE</scope>
</reference>
<dbReference type="AlphaFoldDB" id="A0A8X6HPM9"/>
<keyword evidence="2" id="KW-1185">Reference proteome</keyword>
<proteinExistence type="predicted"/>
<comment type="caution">
    <text evidence="1">The sequence shown here is derived from an EMBL/GenBank/DDBJ whole genome shotgun (WGS) entry which is preliminary data.</text>
</comment>